<feature type="domain" description="ABC transporter" evidence="4">
    <location>
        <begin position="2"/>
        <end position="247"/>
    </location>
</feature>
<protein>
    <submittedName>
        <fullName evidence="5">ABC transporter ATP-binding protein</fullName>
    </submittedName>
</protein>
<dbReference type="SUPFAM" id="SSF52540">
    <property type="entry name" value="P-loop containing nucleoside triphosphate hydrolases"/>
    <property type="match status" value="1"/>
</dbReference>
<dbReference type="SMART" id="SM00382">
    <property type="entry name" value="AAA"/>
    <property type="match status" value="1"/>
</dbReference>
<comment type="caution">
    <text evidence="5">The sequence shown here is derived from an EMBL/GenBank/DDBJ whole genome shotgun (WGS) entry which is preliminary data.</text>
</comment>
<dbReference type="AlphaFoldDB" id="A0A482T360"/>
<evidence type="ECO:0000259" key="4">
    <source>
        <dbReference type="PROSITE" id="PS50893"/>
    </source>
</evidence>
<evidence type="ECO:0000256" key="3">
    <source>
        <dbReference type="ARBA" id="ARBA00022840"/>
    </source>
</evidence>
<dbReference type="InterPro" id="IPR003593">
    <property type="entry name" value="AAA+_ATPase"/>
</dbReference>
<evidence type="ECO:0000313" key="6">
    <source>
        <dbReference type="Proteomes" id="UP000293535"/>
    </source>
</evidence>
<dbReference type="InterPro" id="IPR003439">
    <property type="entry name" value="ABC_transporter-like_ATP-bd"/>
</dbReference>
<dbReference type="PROSITE" id="PS50893">
    <property type="entry name" value="ABC_TRANSPORTER_2"/>
    <property type="match status" value="1"/>
</dbReference>
<dbReference type="GO" id="GO:0015192">
    <property type="term" value="F:L-phenylalanine transmembrane transporter activity"/>
    <property type="evidence" value="ECO:0007669"/>
    <property type="project" value="TreeGrafter"/>
</dbReference>
<gene>
    <name evidence="5" type="ORF">ELS20_03690</name>
</gene>
<dbReference type="GO" id="GO:1903806">
    <property type="term" value="P:L-isoleucine import across plasma membrane"/>
    <property type="evidence" value="ECO:0007669"/>
    <property type="project" value="TreeGrafter"/>
</dbReference>
<evidence type="ECO:0000256" key="1">
    <source>
        <dbReference type="ARBA" id="ARBA00022448"/>
    </source>
</evidence>
<organism evidence="5 6">
    <name type="scientific">Haloarcula hispanica</name>
    <dbReference type="NCBI Taxonomy" id="51589"/>
    <lineage>
        <taxon>Archaea</taxon>
        <taxon>Methanobacteriati</taxon>
        <taxon>Methanobacteriota</taxon>
        <taxon>Stenosarchaea group</taxon>
        <taxon>Halobacteria</taxon>
        <taxon>Halobacteriales</taxon>
        <taxon>Haloarculaceae</taxon>
        <taxon>Haloarcula</taxon>
    </lineage>
</organism>
<keyword evidence="3 5" id="KW-0067">ATP-binding</keyword>
<dbReference type="CDD" id="cd03219">
    <property type="entry name" value="ABC_Mj1267_LivG_branched"/>
    <property type="match status" value="1"/>
</dbReference>
<evidence type="ECO:0000256" key="2">
    <source>
        <dbReference type="ARBA" id="ARBA00022741"/>
    </source>
</evidence>
<keyword evidence="1" id="KW-0813">Transport</keyword>
<dbReference type="GO" id="GO:0042941">
    <property type="term" value="P:D-alanine transmembrane transport"/>
    <property type="evidence" value="ECO:0007669"/>
    <property type="project" value="TreeGrafter"/>
</dbReference>
<dbReference type="EMBL" id="RZIG01000002">
    <property type="protein sequence ID" value="RYJ09220.1"/>
    <property type="molecule type" value="Genomic_DNA"/>
</dbReference>
<dbReference type="PANTHER" id="PTHR45772">
    <property type="entry name" value="CONSERVED COMPONENT OF ABC TRANSPORTER FOR NATURAL AMINO ACIDS-RELATED"/>
    <property type="match status" value="1"/>
</dbReference>
<dbReference type="GO" id="GO:1903805">
    <property type="term" value="P:L-valine import across plasma membrane"/>
    <property type="evidence" value="ECO:0007669"/>
    <property type="project" value="TreeGrafter"/>
</dbReference>
<keyword evidence="2" id="KW-0547">Nucleotide-binding</keyword>
<dbReference type="GO" id="GO:0005304">
    <property type="term" value="F:L-valine transmembrane transporter activity"/>
    <property type="evidence" value="ECO:0007669"/>
    <property type="project" value="TreeGrafter"/>
</dbReference>
<dbReference type="PANTHER" id="PTHR45772:SF7">
    <property type="entry name" value="AMINO ACID ABC TRANSPORTER ATP-BINDING PROTEIN"/>
    <property type="match status" value="1"/>
</dbReference>
<dbReference type="GO" id="GO:0015808">
    <property type="term" value="P:L-alanine transport"/>
    <property type="evidence" value="ECO:0007669"/>
    <property type="project" value="TreeGrafter"/>
</dbReference>
<dbReference type="Gene3D" id="3.40.50.300">
    <property type="entry name" value="P-loop containing nucleotide triphosphate hydrolases"/>
    <property type="match status" value="1"/>
</dbReference>
<dbReference type="InterPro" id="IPR027417">
    <property type="entry name" value="P-loop_NTPase"/>
</dbReference>
<accession>A0A482T360</accession>
<dbReference type="RefSeq" id="WP_129755074.1">
    <property type="nucleotide sequence ID" value="NZ_JAFKAA010000002.1"/>
</dbReference>
<evidence type="ECO:0000313" key="5">
    <source>
        <dbReference type="EMBL" id="RYJ09220.1"/>
    </source>
</evidence>
<dbReference type="InterPro" id="IPR051120">
    <property type="entry name" value="ABC_AA/LPS_Transport"/>
</dbReference>
<proteinExistence type="predicted"/>
<reference evidence="5 6" key="1">
    <citation type="submission" date="2018-12" db="EMBL/GenBank/DDBJ databases">
        <title>Draft genome sequence of Haloarcula hispinica strain 18.1, an halophilic archaeon isolated from Chott El Jerid of Southern Tunisia.</title>
        <authorList>
            <person name="Najjari A."/>
            <person name="Ben Dhia O."/>
            <person name="Ferjani R."/>
            <person name="Mahjoubi M."/>
            <person name="Sghaier H."/>
            <person name="Elshahed M."/>
            <person name="Ouzari H.I."/>
            <person name="Cherid A."/>
            <person name="Youssef N."/>
        </authorList>
    </citation>
    <scope>NUCLEOTIDE SEQUENCE [LARGE SCALE GENOMIC DNA]</scope>
    <source>
        <strain evidence="5 6">18.1</strain>
    </source>
</reference>
<dbReference type="GO" id="GO:0016887">
    <property type="term" value="F:ATP hydrolysis activity"/>
    <property type="evidence" value="ECO:0007669"/>
    <property type="project" value="InterPro"/>
</dbReference>
<dbReference type="GO" id="GO:0005886">
    <property type="term" value="C:plasma membrane"/>
    <property type="evidence" value="ECO:0007669"/>
    <property type="project" value="TreeGrafter"/>
</dbReference>
<dbReference type="GO" id="GO:0005524">
    <property type="term" value="F:ATP binding"/>
    <property type="evidence" value="ECO:0007669"/>
    <property type="project" value="UniProtKB-KW"/>
</dbReference>
<dbReference type="Pfam" id="PF00005">
    <property type="entry name" value="ABC_tran"/>
    <property type="match status" value="1"/>
</dbReference>
<dbReference type="Proteomes" id="UP000293535">
    <property type="component" value="Unassembled WGS sequence"/>
</dbReference>
<dbReference type="GO" id="GO:0015188">
    <property type="term" value="F:L-isoleucine transmembrane transporter activity"/>
    <property type="evidence" value="ECO:0007669"/>
    <property type="project" value="TreeGrafter"/>
</dbReference>
<sequence length="251" mass="27399">MLEARNLRKSFGELVATDDITLEFGKEDGELVFIVGPNGAGKTTFINLLTGFLSPDEGSIVLDGDDITGMSANGRVDAGIARSFQVVKVFEEMTVRENLRTVVLTEQGKTWSLFSMADGHAEVETKVDELLAKFRLEDAADTIAEELPHGDRKLLDVAMSFGLDPDYLLLDEPTSGVSTREKEYVIETIVEVGRAEGVTTVTIEHDMDIVTEYADRVVALHQGAVHGVGPPTMLETDDELRRLLLGVGDDE</sequence>
<name>A0A482T360_HALHI</name>